<feature type="domain" description="AAA+ ATPase" evidence="1">
    <location>
        <begin position="41"/>
        <end position="258"/>
    </location>
</feature>
<evidence type="ECO:0000313" key="3">
    <source>
        <dbReference type="Proteomes" id="UP000660680"/>
    </source>
</evidence>
<reference evidence="2" key="1">
    <citation type="journal article" date="2014" name="Int. J. Syst. Evol. Microbiol.">
        <title>Complete genome sequence of Corynebacterium casei LMG S-19264T (=DSM 44701T), isolated from a smear-ripened cheese.</title>
        <authorList>
            <consortium name="US DOE Joint Genome Institute (JGI-PGF)"/>
            <person name="Walter F."/>
            <person name="Albersmeier A."/>
            <person name="Kalinowski J."/>
            <person name="Ruckert C."/>
        </authorList>
    </citation>
    <scope>NUCLEOTIDE SEQUENCE</scope>
    <source>
        <strain evidence="2">JCM 3276</strain>
    </source>
</reference>
<dbReference type="AlphaFoldDB" id="A0A918LG43"/>
<dbReference type="InterPro" id="IPR027417">
    <property type="entry name" value="P-loop_NTPase"/>
</dbReference>
<accession>A0A918LG43</accession>
<gene>
    <name evidence="2" type="ORF">GCM10010171_43990</name>
</gene>
<keyword evidence="3" id="KW-1185">Reference proteome</keyword>
<name>A0A918LG43_9PSEU</name>
<dbReference type="PANTHER" id="PTHR43581:SF2">
    <property type="entry name" value="EXCINUCLEASE ATPASE SUBUNIT"/>
    <property type="match status" value="1"/>
</dbReference>
<dbReference type="SMART" id="SM00382">
    <property type="entry name" value="AAA"/>
    <property type="match status" value="1"/>
</dbReference>
<dbReference type="Gene3D" id="3.40.50.300">
    <property type="entry name" value="P-loop containing nucleotide triphosphate hydrolases"/>
    <property type="match status" value="1"/>
</dbReference>
<dbReference type="Pfam" id="PF13304">
    <property type="entry name" value="AAA_21"/>
    <property type="match status" value="1"/>
</dbReference>
<dbReference type="GO" id="GO:0016887">
    <property type="term" value="F:ATP hydrolysis activity"/>
    <property type="evidence" value="ECO:0007669"/>
    <property type="project" value="InterPro"/>
</dbReference>
<dbReference type="GO" id="GO:0005524">
    <property type="term" value="F:ATP binding"/>
    <property type="evidence" value="ECO:0007669"/>
    <property type="project" value="InterPro"/>
</dbReference>
<evidence type="ECO:0000259" key="1">
    <source>
        <dbReference type="SMART" id="SM00382"/>
    </source>
</evidence>
<protein>
    <recommendedName>
        <fullName evidence="1">AAA+ ATPase domain-containing protein</fullName>
    </recommendedName>
</protein>
<dbReference type="SUPFAM" id="SSF52540">
    <property type="entry name" value="P-loop containing nucleoside triphosphate hydrolases"/>
    <property type="match status" value="1"/>
</dbReference>
<dbReference type="EMBL" id="BMRB01000003">
    <property type="protein sequence ID" value="GGS44018.1"/>
    <property type="molecule type" value="Genomic_DNA"/>
</dbReference>
<dbReference type="Proteomes" id="UP000660680">
    <property type="component" value="Unassembled WGS sequence"/>
</dbReference>
<dbReference type="InterPro" id="IPR051396">
    <property type="entry name" value="Bact_Antivir_Def_Nuclease"/>
</dbReference>
<reference evidence="2" key="2">
    <citation type="submission" date="2020-09" db="EMBL/GenBank/DDBJ databases">
        <authorList>
            <person name="Sun Q."/>
            <person name="Ohkuma M."/>
        </authorList>
    </citation>
    <scope>NUCLEOTIDE SEQUENCE</scope>
    <source>
        <strain evidence="2">JCM 3276</strain>
    </source>
</reference>
<dbReference type="InterPro" id="IPR003959">
    <property type="entry name" value="ATPase_AAA_core"/>
</dbReference>
<dbReference type="CDD" id="cd00267">
    <property type="entry name" value="ABC_ATPase"/>
    <property type="match status" value="1"/>
</dbReference>
<evidence type="ECO:0000313" key="2">
    <source>
        <dbReference type="EMBL" id="GGS44018.1"/>
    </source>
</evidence>
<comment type="caution">
    <text evidence="2">The sequence shown here is derived from an EMBL/GenBank/DDBJ whole genome shotgun (WGS) entry which is preliminary data.</text>
</comment>
<dbReference type="InterPro" id="IPR003593">
    <property type="entry name" value="AAA+_ATPase"/>
</dbReference>
<sequence length="475" mass="51442">MRRSNVQRNYETLSSADHPYPLRAVTIDGHVHLGTVTALLESGVTVFCGVNGVGKTQFLKTLSAHLDGGDTGDATVEVDVHAIAKAVKCVHVDTGWECFDTVNQVSRTPSLDEKRAASDQPPMDKQTAALLGFILNRDYDSASAQELDRDDTDGAGTSTWHYYELTYRGATYGPREMSLGELAASIVLRALRTARYGSVLLLDEPENFLSPQARRRLLDVIVSHAVDRKLSVVIASHSIEMARRLPATSLRTIERDLRGTGVAIDRMRFPSQVAHAIGIEERPDVLLLVEDSFARLLLKAILTRQFPEWRMELGIVEAGREHGSLSGGEGAVAQAAKALSDNDIGIRVLGVLDGDARQKESFCDKPYLAFLPGLAAPESVVLDAVAASPSSAATVLDVPEEAIAKGLRVVEGVDSHDRPATLCQAVGVEVTEIVGYAARWLATSPDHAQHVQELMEKINTTLYLGHGESTEVDVH</sequence>
<organism evidence="2 3">
    <name type="scientific">Actinokineospora fastidiosa</name>
    <dbReference type="NCBI Taxonomy" id="1816"/>
    <lineage>
        <taxon>Bacteria</taxon>
        <taxon>Bacillati</taxon>
        <taxon>Actinomycetota</taxon>
        <taxon>Actinomycetes</taxon>
        <taxon>Pseudonocardiales</taxon>
        <taxon>Pseudonocardiaceae</taxon>
        <taxon>Actinokineospora</taxon>
    </lineage>
</organism>
<proteinExistence type="predicted"/>
<dbReference type="PANTHER" id="PTHR43581">
    <property type="entry name" value="ATP/GTP PHOSPHATASE"/>
    <property type="match status" value="1"/>
</dbReference>